<evidence type="ECO:0000259" key="1">
    <source>
        <dbReference type="Pfam" id="PF13966"/>
    </source>
</evidence>
<dbReference type="Pfam" id="PF13966">
    <property type="entry name" value="zf-RVT"/>
    <property type="match status" value="1"/>
</dbReference>
<feature type="domain" description="Reverse transcriptase zinc-binding" evidence="1">
    <location>
        <begin position="34"/>
        <end position="130"/>
    </location>
</feature>
<accession>A0A833WTJ1</accession>
<proteinExistence type="predicted"/>
<name>A0A833WTJ1_JUGRE</name>
<dbReference type="AlphaFoldDB" id="A0A833WTJ1"/>
<reference evidence="2" key="1">
    <citation type="submission" date="2015-10" db="EMBL/GenBank/DDBJ databases">
        <authorList>
            <person name="Martinez-Garcia P.J."/>
            <person name="Crepeau M.W."/>
            <person name="Puiu D."/>
            <person name="Gonzalez-Ibeas D."/>
            <person name="Whalen J."/>
            <person name="Stevens K."/>
            <person name="Paul R."/>
            <person name="Butterfield T."/>
            <person name="Britton M."/>
            <person name="Reagan R."/>
            <person name="Chakraborty S."/>
            <person name="Walawage S.L."/>
            <person name="Vasquez-Gross H.A."/>
            <person name="Cardeno C."/>
            <person name="Famula R."/>
            <person name="Pratt K."/>
            <person name="Kuruganti S."/>
            <person name="Aradhya M.K."/>
            <person name="Leslie C.A."/>
            <person name="Dandekar A.M."/>
            <person name="Salzberg S.L."/>
            <person name="Wegrzyn J.L."/>
            <person name="Langley C.H."/>
            <person name="Neale D.B."/>
        </authorList>
    </citation>
    <scope>NUCLEOTIDE SEQUENCE</scope>
    <source>
        <tissue evidence="2">Leaves</tissue>
    </source>
</reference>
<organism evidence="2 3">
    <name type="scientific">Juglans regia</name>
    <name type="common">English walnut</name>
    <dbReference type="NCBI Taxonomy" id="51240"/>
    <lineage>
        <taxon>Eukaryota</taxon>
        <taxon>Viridiplantae</taxon>
        <taxon>Streptophyta</taxon>
        <taxon>Embryophyta</taxon>
        <taxon>Tracheophyta</taxon>
        <taxon>Spermatophyta</taxon>
        <taxon>Magnoliopsida</taxon>
        <taxon>eudicotyledons</taxon>
        <taxon>Gunneridae</taxon>
        <taxon>Pentapetalae</taxon>
        <taxon>rosids</taxon>
        <taxon>fabids</taxon>
        <taxon>Fagales</taxon>
        <taxon>Juglandaceae</taxon>
        <taxon>Juglans</taxon>
    </lineage>
</organism>
<dbReference type="InterPro" id="IPR026960">
    <property type="entry name" value="RVT-Znf"/>
</dbReference>
<dbReference type="Proteomes" id="UP000619265">
    <property type="component" value="Unassembled WGS sequence"/>
</dbReference>
<evidence type="ECO:0000313" key="2">
    <source>
        <dbReference type="EMBL" id="KAF5442841.1"/>
    </source>
</evidence>
<gene>
    <name evidence="2" type="ORF">F2P56_035459</name>
</gene>
<evidence type="ECO:0000313" key="3">
    <source>
        <dbReference type="Proteomes" id="UP000619265"/>
    </source>
</evidence>
<reference evidence="2" key="2">
    <citation type="submission" date="2020-03" db="EMBL/GenBank/DDBJ databases">
        <title>Walnut 2.0.</title>
        <authorList>
            <person name="Marrano A."/>
            <person name="Britton M."/>
            <person name="Zimin A.V."/>
            <person name="Zaini P.A."/>
            <person name="Workman R."/>
            <person name="Puiu D."/>
            <person name="Bianco L."/>
            <person name="Allen B.J."/>
            <person name="Troggio M."/>
            <person name="Leslie C.A."/>
            <person name="Timp W."/>
            <person name="Dendekar A."/>
            <person name="Salzberg S.L."/>
            <person name="Neale D.B."/>
        </authorList>
    </citation>
    <scope>NUCLEOTIDE SEQUENCE</scope>
    <source>
        <tissue evidence="2">Leaves</tissue>
    </source>
</reference>
<comment type="caution">
    <text evidence="2">The sequence shown here is derived from an EMBL/GenBank/DDBJ whole genome shotgun (WGS) entry which is preliminary data.</text>
</comment>
<sequence length="230" mass="26871">MLPPAAANEVLKLIITSSCHQDKTIWEREKNGCFTVRSAYKMFKCMENNDSHGETSHANRKQQFWKSLWKLKVPNKVKIFVWKACRDGFPTRLNLRKKQVVVDDICQLCSKSVEDTTHALYQCPHLLAGWKNLFPELHLNATNTTFEEVAIHVQESKKTKALEMLFLLAWGSWYRRNQWLFEDKQLQTATNRGCFQSSFEMCWDWCSTQGLFRRGHYGSNKKGGSNPRLF</sequence>
<protein>
    <recommendedName>
        <fullName evidence="1">Reverse transcriptase zinc-binding domain-containing protein</fullName>
    </recommendedName>
</protein>
<dbReference type="Gramene" id="Jr16_06980_p1">
    <property type="protein sequence ID" value="cds.Jr16_06980_p1"/>
    <property type="gene ID" value="Jr16_06980"/>
</dbReference>
<dbReference type="EMBL" id="LIHL02000016">
    <property type="protein sequence ID" value="KAF5442841.1"/>
    <property type="molecule type" value="Genomic_DNA"/>
</dbReference>